<dbReference type="GO" id="GO:0016829">
    <property type="term" value="F:lyase activity"/>
    <property type="evidence" value="ECO:0007669"/>
    <property type="project" value="UniProtKB-KW"/>
</dbReference>
<name>J0XDB3_9ACTO</name>
<evidence type="ECO:0000256" key="10">
    <source>
        <dbReference type="ARBA" id="ARBA00047838"/>
    </source>
</evidence>
<dbReference type="EMBL" id="AKFT01000050">
    <property type="protein sequence ID" value="EJF46691.1"/>
    <property type="molecule type" value="Genomic_DNA"/>
</dbReference>
<comment type="subunit">
    <text evidence="4 11">Heterodimer of HisH and HisF.</text>
</comment>
<keyword evidence="8 11" id="KW-0456">Lyase</keyword>
<dbReference type="CDD" id="cd04731">
    <property type="entry name" value="HisF"/>
    <property type="match status" value="1"/>
</dbReference>
<proteinExistence type="inferred from homology"/>
<comment type="function">
    <text evidence="9 11">IGPS catalyzes the conversion of PRFAR and glutamine to IGP, AICAR and glutamate. The HisF subunit catalyzes the cyclization activity that produces IGP and AICAR from PRFAR using the ammonia provided by the HisH subunit.</text>
</comment>
<evidence type="ECO:0000256" key="11">
    <source>
        <dbReference type="HAMAP-Rule" id="MF_01013"/>
    </source>
</evidence>
<reference evidence="13 14" key="1">
    <citation type="submission" date="2012-05" db="EMBL/GenBank/DDBJ databases">
        <authorList>
            <person name="Harkins D.M."/>
            <person name="Madupu R."/>
            <person name="Durkin A.S."/>
            <person name="Torralba M."/>
            <person name="Methe B."/>
            <person name="Sutton G.G."/>
            <person name="Nelson K.E."/>
        </authorList>
    </citation>
    <scope>NUCLEOTIDE SEQUENCE [LARGE SCALE GENOMIC DNA]</scope>
    <source>
        <strain evidence="13 14">F0489</strain>
    </source>
</reference>
<evidence type="ECO:0000256" key="4">
    <source>
        <dbReference type="ARBA" id="ARBA00011152"/>
    </source>
</evidence>
<dbReference type="PANTHER" id="PTHR21235:SF2">
    <property type="entry name" value="IMIDAZOLE GLYCEROL PHOSPHATE SYNTHASE HISHF"/>
    <property type="match status" value="1"/>
</dbReference>
<dbReference type="PATRIC" id="fig|1125718.3.peg.720"/>
<evidence type="ECO:0000256" key="12">
    <source>
        <dbReference type="RuleBase" id="RU003657"/>
    </source>
</evidence>
<comment type="catalytic activity">
    <reaction evidence="10 11">
        <text>5-[(5-phospho-1-deoxy-D-ribulos-1-ylimino)methylamino]-1-(5-phospho-beta-D-ribosyl)imidazole-4-carboxamide + L-glutamine = D-erythro-1-(imidazol-4-yl)glycerol 3-phosphate + 5-amino-1-(5-phospho-beta-D-ribosyl)imidazole-4-carboxamide + L-glutamate + H(+)</text>
        <dbReference type="Rhea" id="RHEA:24793"/>
        <dbReference type="ChEBI" id="CHEBI:15378"/>
        <dbReference type="ChEBI" id="CHEBI:29985"/>
        <dbReference type="ChEBI" id="CHEBI:58278"/>
        <dbReference type="ChEBI" id="CHEBI:58359"/>
        <dbReference type="ChEBI" id="CHEBI:58475"/>
        <dbReference type="ChEBI" id="CHEBI:58525"/>
        <dbReference type="EC" id="4.3.2.10"/>
    </reaction>
</comment>
<dbReference type="PANTHER" id="PTHR21235">
    <property type="entry name" value="IMIDAZOLE GLYCEROL PHOSPHATE SYNTHASE SUBUNIT HISF/H IGP SYNTHASE SUBUNIT HISF/H"/>
    <property type="match status" value="1"/>
</dbReference>
<keyword evidence="5 11" id="KW-0963">Cytoplasm</keyword>
<evidence type="ECO:0000256" key="9">
    <source>
        <dbReference type="ARBA" id="ARBA00025475"/>
    </source>
</evidence>
<dbReference type="GO" id="GO:0005737">
    <property type="term" value="C:cytoplasm"/>
    <property type="evidence" value="ECO:0007669"/>
    <property type="project" value="UniProtKB-SubCell"/>
</dbReference>
<dbReference type="GO" id="GO:0000107">
    <property type="term" value="F:imidazoleglycerol-phosphate synthase activity"/>
    <property type="evidence" value="ECO:0007669"/>
    <property type="project" value="UniProtKB-UniRule"/>
</dbReference>
<comment type="caution">
    <text evidence="13">The sequence shown here is derived from an EMBL/GenBank/DDBJ whole genome shotgun (WGS) entry which is preliminary data.</text>
</comment>
<keyword evidence="6 11" id="KW-0028">Amino-acid biosynthesis</keyword>
<dbReference type="InterPro" id="IPR006062">
    <property type="entry name" value="His_biosynth"/>
</dbReference>
<comment type="similarity">
    <text evidence="3 11 12">Belongs to the HisA/HisF family.</text>
</comment>
<dbReference type="SUPFAM" id="SSF51366">
    <property type="entry name" value="Ribulose-phoshate binding barrel"/>
    <property type="match status" value="1"/>
</dbReference>
<organism evidence="13 14">
    <name type="scientific">Actinomyces massiliensis F0489</name>
    <dbReference type="NCBI Taxonomy" id="1125718"/>
    <lineage>
        <taxon>Bacteria</taxon>
        <taxon>Bacillati</taxon>
        <taxon>Actinomycetota</taxon>
        <taxon>Actinomycetes</taxon>
        <taxon>Actinomycetales</taxon>
        <taxon>Actinomycetaceae</taxon>
        <taxon>Actinomyces</taxon>
    </lineage>
</organism>
<dbReference type="FunFam" id="3.20.20.70:FF:000006">
    <property type="entry name" value="Imidazole glycerol phosphate synthase subunit HisF"/>
    <property type="match status" value="1"/>
</dbReference>
<sequence>MSSRYSGSVPSLPIRSGVTMSVAVRVIPCLDVKDGRVVKGVNFTGLRDAGDPVELAKRYDAQGADEITFLDVSASAEGRSTMLDIVSATAEQVFVPLTVGGGVRSVEDVDRLLRAGADKVGVNTAAIERPELLYEVAERFGNQVVVLSVDARRCPEGVTTPSGYEVTTHGGRRSTGLDAVRWAARAADLGAGEILLNSMDADGVTGGFDLQMLDDVRREVRVPLIASGGAGRAEDFAAAADHGADAVLAASVFHYGTLTIGAAKDALRGAGHPVRGLSAPTGE</sequence>
<evidence type="ECO:0000256" key="7">
    <source>
        <dbReference type="ARBA" id="ARBA00023102"/>
    </source>
</evidence>
<dbReference type="AlphaFoldDB" id="J0XDB3"/>
<dbReference type="Proteomes" id="UP000002941">
    <property type="component" value="Unassembled WGS sequence"/>
</dbReference>
<dbReference type="EC" id="4.3.2.10" evidence="11"/>
<evidence type="ECO:0000256" key="8">
    <source>
        <dbReference type="ARBA" id="ARBA00023239"/>
    </source>
</evidence>
<keyword evidence="7 11" id="KW-0368">Histidine biosynthesis</keyword>
<keyword evidence="14" id="KW-1185">Reference proteome</keyword>
<protein>
    <recommendedName>
        <fullName evidence="11">Imidazole glycerol phosphate synthase subunit HisF</fullName>
        <ecNumber evidence="11">4.3.2.10</ecNumber>
    </recommendedName>
    <alternativeName>
        <fullName evidence="11">IGP synthase cyclase subunit</fullName>
    </alternativeName>
    <alternativeName>
        <fullName evidence="11">IGP synthase subunit HisF</fullName>
    </alternativeName>
    <alternativeName>
        <fullName evidence="11">ImGP synthase subunit HisF</fullName>
        <shortName evidence="11">IGPS subunit HisF</shortName>
    </alternativeName>
</protein>
<comment type="pathway">
    <text evidence="2 11">Amino-acid biosynthesis; L-histidine biosynthesis; L-histidine from 5-phospho-alpha-D-ribose 1-diphosphate: step 5/9.</text>
</comment>
<dbReference type="HAMAP" id="MF_01013">
    <property type="entry name" value="HisF"/>
    <property type="match status" value="1"/>
</dbReference>
<evidence type="ECO:0000256" key="2">
    <source>
        <dbReference type="ARBA" id="ARBA00005091"/>
    </source>
</evidence>
<gene>
    <name evidence="11 13" type="primary">hisF</name>
    <name evidence="13" type="ORF">HMPREF1318_0655</name>
</gene>
<dbReference type="InterPro" id="IPR004651">
    <property type="entry name" value="HisF"/>
</dbReference>
<dbReference type="InterPro" id="IPR050064">
    <property type="entry name" value="IGPS_HisA/HisF"/>
</dbReference>
<feature type="active site" evidence="11">
    <location>
        <position position="31"/>
    </location>
</feature>
<dbReference type="Gene3D" id="3.20.20.70">
    <property type="entry name" value="Aldolase class I"/>
    <property type="match status" value="1"/>
</dbReference>
<feature type="active site" evidence="11">
    <location>
        <position position="150"/>
    </location>
</feature>
<dbReference type="UniPathway" id="UPA00031">
    <property type="reaction ID" value="UER00010"/>
</dbReference>
<evidence type="ECO:0000256" key="6">
    <source>
        <dbReference type="ARBA" id="ARBA00022605"/>
    </source>
</evidence>
<dbReference type="InterPro" id="IPR013785">
    <property type="entry name" value="Aldolase_TIM"/>
</dbReference>
<accession>J0XDB3</accession>
<dbReference type="NCBIfam" id="TIGR00735">
    <property type="entry name" value="hisF"/>
    <property type="match status" value="1"/>
</dbReference>
<evidence type="ECO:0000256" key="3">
    <source>
        <dbReference type="ARBA" id="ARBA00009667"/>
    </source>
</evidence>
<evidence type="ECO:0000313" key="13">
    <source>
        <dbReference type="EMBL" id="EJF46691.1"/>
    </source>
</evidence>
<comment type="subcellular location">
    <subcellularLocation>
        <location evidence="1 11">Cytoplasm</location>
    </subcellularLocation>
</comment>
<dbReference type="InterPro" id="IPR011060">
    <property type="entry name" value="RibuloseP-bd_barrel"/>
</dbReference>
<evidence type="ECO:0000256" key="1">
    <source>
        <dbReference type="ARBA" id="ARBA00004496"/>
    </source>
</evidence>
<dbReference type="Pfam" id="PF00977">
    <property type="entry name" value="His_biosynth"/>
    <property type="match status" value="1"/>
</dbReference>
<dbReference type="GO" id="GO:0000105">
    <property type="term" value="P:L-histidine biosynthetic process"/>
    <property type="evidence" value="ECO:0007669"/>
    <property type="project" value="UniProtKB-UniRule"/>
</dbReference>
<evidence type="ECO:0000313" key="14">
    <source>
        <dbReference type="Proteomes" id="UP000002941"/>
    </source>
</evidence>
<evidence type="ECO:0000256" key="5">
    <source>
        <dbReference type="ARBA" id="ARBA00022490"/>
    </source>
</evidence>
<dbReference type="eggNOG" id="COG0107">
    <property type="taxonomic scope" value="Bacteria"/>
</dbReference>